<dbReference type="InterPro" id="IPR002401">
    <property type="entry name" value="Cyt_P450_E_grp-I"/>
</dbReference>
<dbReference type="GO" id="GO:0004497">
    <property type="term" value="F:monooxygenase activity"/>
    <property type="evidence" value="ECO:0007669"/>
    <property type="project" value="UniProtKB-KW"/>
</dbReference>
<dbReference type="Gramene" id="PRQ54076">
    <property type="protein sequence ID" value="PRQ54076"/>
    <property type="gene ID" value="RchiOBHm_Chr2g0173551"/>
</dbReference>
<dbReference type="OrthoDB" id="3945418at2759"/>
<evidence type="ECO:0000256" key="4">
    <source>
        <dbReference type="ARBA" id="ARBA00022692"/>
    </source>
</evidence>
<keyword evidence="8" id="KW-0472">Membrane</keyword>
<organism evidence="16 17">
    <name type="scientific">Rosa chinensis</name>
    <name type="common">China rose</name>
    <dbReference type="NCBI Taxonomy" id="74649"/>
    <lineage>
        <taxon>Eukaryota</taxon>
        <taxon>Viridiplantae</taxon>
        <taxon>Streptophyta</taxon>
        <taxon>Embryophyta</taxon>
        <taxon>Tracheophyta</taxon>
        <taxon>Spermatophyta</taxon>
        <taxon>Magnoliopsida</taxon>
        <taxon>eudicotyledons</taxon>
        <taxon>Gunneridae</taxon>
        <taxon>Pentapetalae</taxon>
        <taxon>rosids</taxon>
        <taxon>fabids</taxon>
        <taxon>Rosales</taxon>
        <taxon>Rosaceae</taxon>
        <taxon>Rosoideae</taxon>
        <taxon>Rosoideae incertae sedis</taxon>
        <taxon>Rosa</taxon>
    </lineage>
</organism>
<dbReference type="InterPro" id="IPR036396">
    <property type="entry name" value="Cyt_P450_sf"/>
</dbReference>
<comment type="similarity">
    <text evidence="3 15">Belongs to the cytochrome P450 family.</text>
</comment>
<evidence type="ECO:0000256" key="12">
    <source>
        <dbReference type="ARBA" id="ARBA00067336"/>
    </source>
</evidence>
<proteinExistence type="inferred from homology"/>
<reference evidence="16 17" key="1">
    <citation type="journal article" date="2018" name="Nat. Genet.">
        <title>The Rosa genome provides new insights in the design of modern roses.</title>
        <authorList>
            <person name="Bendahmane M."/>
        </authorList>
    </citation>
    <scope>NUCLEOTIDE SEQUENCE [LARGE SCALE GENOMIC DNA]</scope>
    <source>
        <strain evidence="17">cv. Old Blush</strain>
    </source>
</reference>
<accession>A0A2P6S5X4</accession>
<comment type="caution">
    <text evidence="16">The sequence shown here is derived from an EMBL/GenBank/DDBJ whole genome shotgun (WGS) entry which is preliminary data.</text>
</comment>
<feature type="binding site" description="axial binding residue" evidence="14">
    <location>
        <position position="436"/>
    </location>
    <ligand>
        <name>heme</name>
        <dbReference type="ChEBI" id="CHEBI:30413"/>
    </ligand>
    <ligandPart>
        <name>Fe</name>
        <dbReference type="ChEBI" id="CHEBI:18248"/>
    </ligandPart>
</feature>
<evidence type="ECO:0000256" key="2">
    <source>
        <dbReference type="ARBA" id="ARBA00004972"/>
    </source>
</evidence>
<keyword evidence="15 16" id="KW-0503">Monooxygenase</keyword>
<evidence type="ECO:0000256" key="1">
    <source>
        <dbReference type="ARBA" id="ARBA00004167"/>
    </source>
</evidence>
<evidence type="ECO:0000256" key="7">
    <source>
        <dbReference type="ARBA" id="ARBA00023004"/>
    </source>
</evidence>
<evidence type="ECO:0000256" key="9">
    <source>
        <dbReference type="ARBA" id="ARBA00037910"/>
    </source>
</evidence>
<dbReference type="AlphaFoldDB" id="A0A2P6S5X4"/>
<dbReference type="PRINTS" id="PR00463">
    <property type="entry name" value="EP450I"/>
</dbReference>
<dbReference type="InterPro" id="IPR017972">
    <property type="entry name" value="Cyt_P450_CS"/>
</dbReference>
<dbReference type="GO" id="GO:0016132">
    <property type="term" value="P:brassinosteroid biosynthetic process"/>
    <property type="evidence" value="ECO:0007669"/>
    <property type="project" value="TreeGrafter"/>
</dbReference>
<dbReference type="OMA" id="ISMMDSW"/>
<dbReference type="GO" id="GO:0020037">
    <property type="term" value="F:heme binding"/>
    <property type="evidence" value="ECO:0007669"/>
    <property type="project" value="InterPro"/>
</dbReference>
<dbReference type="CDD" id="cd11043">
    <property type="entry name" value="CYP90-like"/>
    <property type="match status" value="1"/>
</dbReference>
<gene>
    <name evidence="16" type="ORF">RchiOBHm_Chr2g0173551</name>
</gene>
<comment type="catalytic activity">
    <reaction evidence="10">
        <text>campesterol + reduced [NADPH--hemoprotein reductase] + O2 = (22S)-22-hydroxycampesterol + oxidized [NADPH--hemoprotein reductase] + H2O + H(+)</text>
        <dbReference type="Rhea" id="RHEA:69835"/>
        <dbReference type="Rhea" id="RHEA-COMP:11964"/>
        <dbReference type="Rhea" id="RHEA-COMP:11965"/>
        <dbReference type="ChEBI" id="CHEBI:15377"/>
        <dbReference type="ChEBI" id="CHEBI:15378"/>
        <dbReference type="ChEBI" id="CHEBI:15379"/>
        <dbReference type="ChEBI" id="CHEBI:28623"/>
        <dbReference type="ChEBI" id="CHEBI:57618"/>
        <dbReference type="ChEBI" id="CHEBI:58210"/>
        <dbReference type="ChEBI" id="CHEBI:72331"/>
    </reaction>
    <physiologicalReaction direction="left-to-right" evidence="10">
        <dbReference type="Rhea" id="RHEA:69836"/>
    </physiologicalReaction>
</comment>
<name>A0A2P6S5X4_ROSCH</name>
<comment type="pathway">
    <text evidence="2">Hormone biosynthesis.</text>
</comment>
<dbReference type="PROSITE" id="PS00086">
    <property type="entry name" value="CYTOCHROME_P450"/>
    <property type="match status" value="1"/>
</dbReference>
<keyword evidence="6" id="KW-1133">Transmembrane helix</keyword>
<dbReference type="GO" id="GO:0016705">
    <property type="term" value="F:oxidoreductase activity, acting on paired donors, with incorporation or reduction of molecular oxygen"/>
    <property type="evidence" value="ECO:0007669"/>
    <property type="project" value="InterPro"/>
</dbReference>
<dbReference type="GO" id="GO:0016125">
    <property type="term" value="P:sterol metabolic process"/>
    <property type="evidence" value="ECO:0007669"/>
    <property type="project" value="TreeGrafter"/>
</dbReference>
<keyword evidence="14 15" id="KW-0349">Heme</keyword>
<evidence type="ECO:0000313" key="17">
    <source>
        <dbReference type="Proteomes" id="UP000238479"/>
    </source>
</evidence>
<keyword evidence="5 14" id="KW-0479">Metal-binding</keyword>
<dbReference type="STRING" id="74649.A0A2P6S5X4"/>
<dbReference type="EMBL" id="PDCK01000040">
    <property type="protein sequence ID" value="PRQ54076.1"/>
    <property type="molecule type" value="Genomic_DNA"/>
</dbReference>
<evidence type="ECO:0000256" key="10">
    <source>
        <dbReference type="ARBA" id="ARBA00052777"/>
    </source>
</evidence>
<keyword evidence="4" id="KW-0812">Transmembrane</keyword>
<comment type="subcellular location">
    <subcellularLocation>
        <location evidence="1">Membrane</location>
        <topology evidence="1">Single-pass membrane protein</topology>
    </subcellularLocation>
</comment>
<dbReference type="InterPro" id="IPR001128">
    <property type="entry name" value="Cyt_P450"/>
</dbReference>
<comment type="pathway">
    <text evidence="9">Plant hormone biosynthesis; brassinosteroid biosynthesis.</text>
</comment>
<dbReference type="Gene3D" id="1.10.630.10">
    <property type="entry name" value="Cytochrome P450"/>
    <property type="match status" value="1"/>
</dbReference>
<protein>
    <recommendedName>
        <fullName evidence="12">Cytochrome P450 724B1</fullName>
    </recommendedName>
    <alternativeName>
        <fullName evidence="13">(22S)-22-hydroxycampesterol synthase</fullName>
    </alternativeName>
</protein>
<evidence type="ECO:0000256" key="13">
    <source>
        <dbReference type="ARBA" id="ARBA00077474"/>
    </source>
</evidence>
<comment type="cofactor">
    <cofactor evidence="14">
        <name>heme</name>
        <dbReference type="ChEBI" id="CHEBI:30413"/>
    </cofactor>
</comment>
<keyword evidence="15 16" id="KW-0560">Oxidoreductase</keyword>
<evidence type="ECO:0000256" key="14">
    <source>
        <dbReference type="PIRSR" id="PIRSR602401-1"/>
    </source>
</evidence>
<dbReference type="GO" id="GO:0005506">
    <property type="term" value="F:iron ion binding"/>
    <property type="evidence" value="ECO:0007669"/>
    <property type="project" value="InterPro"/>
</dbReference>
<evidence type="ECO:0000256" key="11">
    <source>
        <dbReference type="ARBA" id="ARBA00060577"/>
    </source>
</evidence>
<dbReference type="PANTHER" id="PTHR24286:SF159">
    <property type="entry name" value="CYTOCHROME P450, FAMILY 724, SUBFAMILY A, POLYPEPTIDE 1"/>
    <property type="match status" value="1"/>
</dbReference>
<dbReference type="FunFam" id="1.10.630.10:FF:000057">
    <property type="entry name" value="Cytochrome P450 724B1"/>
    <property type="match status" value="1"/>
</dbReference>
<dbReference type="SUPFAM" id="SSF48264">
    <property type="entry name" value="Cytochrome P450"/>
    <property type="match status" value="1"/>
</dbReference>
<keyword evidence="7 14" id="KW-0408">Iron</keyword>
<comment type="pathway">
    <text evidence="11">Steroid biosynthesis.</text>
</comment>
<dbReference type="PANTHER" id="PTHR24286">
    <property type="entry name" value="CYTOCHROME P450 26"/>
    <property type="match status" value="1"/>
</dbReference>
<evidence type="ECO:0000256" key="5">
    <source>
        <dbReference type="ARBA" id="ARBA00022723"/>
    </source>
</evidence>
<evidence type="ECO:0000256" key="8">
    <source>
        <dbReference type="ARBA" id="ARBA00023136"/>
    </source>
</evidence>
<keyword evidence="17" id="KW-1185">Reference proteome</keyword>
<dbReference type="Pfam" id="PF00067">
    <property type="entry name" value="p450"/>
    <property type="match status" value="1"/>
</dbReference>
<evidence type="ECO:0000313" key="16">
    <source>
        <dbReference type="EMBL" id="PRQ54076.1"/>
    </source>
</evidence>
<dbReference type="Proteomes" id="UP000238479">
    <property type="component" value="Chromosome 2"/>
</dbReference>
<dbReference type="GO" id="GO:0016020">
    <property type="term" value="C:membrane"/>
    <property type="evidence" value="ECO:0007669"/>
    <property type="project" value="UniProtKB-SubCell"/>
</dbReference>
<evidence type="ECO:0000256" key="3">
    <source>
        <dbReference type="ARBA" id="ARBA00010617"/>
    </source>
</evidence>
<dbReference type="GO" id="GO:0010268">
    <property type="term" value="P:brassinosteroid homeostasis"/>
    <property type="evidence" value="ECO:0007669"/>
    <property type="project" value="TreeGrafter"/>
</dbReference>
<evidence type="ECO:0000256" key="15">
    <source>
        <dbReference type="RuleBase" id="RU000461"/>
    </source>
</evidence>
<sequence length="501" mass="56927">MFGFSPILLSFLLVLLPALAYILLIKLFRSRHAKLADHAAKNLPPGSMGWPVFGETLHFLKPHSSDSPGTFLQQHCSRYGKVFKSHLFGSPTIVSCDLELNMFVLQNEEKLFQASYPKPVLGILGKYSLLTVSGDLHRKLRNIGVSFIASSKSSPHFLHWIEKLSISMMDSWSGRNQVSFFKEAKTFTLRLMVKHLLSVNPEEALASRILEDFQTYMRGFVSLPINLPGTAYAKAVKARARLSSSVKEIMEGRRKRRIGELAELGEGEVDFLDAILSKQRLNDDEIVSIVLDIMLGGYETTSTLMALIVYFLHHSPIAFAKLKEEHQAIRENKEDESAPLDWEDYKKMKYSYNVMCEAMRCGNVVKFVHRKALQDVKFKELVIPSGWKVLPIFTASHMDPDLHDNPAQFDPSRWTSDHYKEMSRKVTPFGGGARLCPGAEPAKVVISFFLHHLVLTYRWKTKSDECPLAYPYVEFRRGLLIEIEPAEPGSDLIYREMKLSP</sequence>
<evidence type="ECO:0000256" key="6">
    <source>
        <dbReference type="ARBA" id="ARBA00022989"/>
    </source>
</evidence>